<keyword evidence="7 11" id="KW-0694">RNA-binding</keyword>
<dbReference type="AlphaFoldDB" id="A0A8C9SN27"/>
<evidence type="ECO:0000256" key="2">
    <source>
        <dbReference type="ARBA" id="ARBA00022473"/>
    </source>
</evidence>
<dbReference type="SMART" id="SM00360">
    <property type="entry name" value="RRM"/>
    <property type="match status" value="1"/>
</dbReference>
<organism evidence="14 15">
    <name type="scientific">Scleropages formosus</name>
    <name type="common">Asian bonytongue</name>
    <name type="synonym">Osteoglossum formosum</name>
    <dbReference type="NCBI Taxonomy" id="113540"/>
    <lineage>
        <taxon>Eukaryota</taxon>
        <taxon>Metazoa</taxon>
        <taxon>Chordata</taxon>
        <taxon>Craniata</taxon>
        <taxon>Vertebrata</taxon>
        <taxon>Euteleostomi</taxon>
        <taxon>Actinopterygii</taxon>
        <taxon>Neopterygii</taxon>
        <taxon>Teleostei</taxon>
        <taxon>Osteoglossocephala</taxon>
        <taxon>Osteoglossomorpha</taxon>
        <taxon>Osteoglossiformes</taxon>
        <taxon>Osteoglossidae</taxon>
        <taxon>Scleropages</taxon>
    </lineage>
</organism>
<evidence type="ECO:0000256" key="7">
    <source>
        <dbReference type="ARBA" id="ARBA00022884"/>
    </source>
</evidence>
<keyword evidence="15" id="KW-1185">Reference proteome</keyword>
<evidence type="ECO:0000256" key="8">
    <source>
        <dbReference type="ARBA" id="ARBA00060279"/>
    </source>
</evidence>
<keyword evidence="2" id="KW-0217">Developmental protein</keyword>
<dbReference type="SUPFAM" id="SSF54928">
    <property type="entry name" value="RNA-binding domain, RBD"/>
    <property type="match status" value="1"/>
</dbReference>
<gene>
    <name evidence="14" type="primary">BOLL</name>
</gene>
<evidence type="ECO:0000256" key="1">
    <source>
        <dbReference type="ARBA" id="ARBA00004496"/>
    </source>
</evidence>
<dbReference type="PANTHER" id="PTHR11176:SF10">
    <property type="entry name" value="PROTEIN BOULE-LIKE"/>
    <property type="match status" value="1"/>
</dbReference>
<comment type="subunit">
    <text evidence="9">Interacts with DAZ1 and DAZL.</text>
</comment>
<dbReference type="GO" id="GO:0051321">
    <property type="term" value="P:meiotic cell cycle"/>
    <property type="evidence" value="ECO:0007669"/>
    <property type="project" value="UniProtKB-ARBA"/>
</dbReference>
<dbReference type="OrthoDB" id="762982at2759"/>
<keyword evidence="6" id="KW-0744">Spermatogenesis</keyword>
<evidence type="ECO:0000313" key="15">
    <source>
        <dbReference type="Proteomes" id="UP000694397"/>
    </source>
</evidence>
<dbReference type="KEGG" id="sfm:108922260"/>
<evidence type="ECO:0000256" key="6">
    <source>
        <dbReference type="ARBA" id="ARBA00022871"/>
    </source>
</evidence>
<dbReference type="GO" id="GO:0003730">
    <property type="term" value="F:mRNA 3'-UTR binding"/>
    <property type="evidence" value="ECO:0007669"/>
    <property type="project" value="TreeGrafter"/>
</dbReference>
<dbReference type="GO" id="GO:0045948">
    <property type="term" value="P:positive regulation of translational initiation"/>
    <property type="evidence" value="ECO:0007669"/>
    <property type="project" value="TreeGrafter"/>
</dbReference>
<evidence type="ECO:0000256" key="5">
    <source>
        <dbReference type="ARBA" id="ARBA00022845"/>
    </source>
</evidence>
<name>A0A8C9SN27_SCLFO</name>
<reference evidence="14" key="3">
    <citation type="submission" date="2025-09" db="UniProtKB">
        <authorList>
            <consortium name="Ensembl"/>
        </authorList>
    </citation>
    <scope>IDENTIFICATION</scope>
</reference>
<dbReference type="InterPro" id="IPR012677">
    <property type="entry name" value="Nucleotide-bd_a/b_plait_sf"/>
</dbReference>
<dbReference type="GO" id="GO:0070935">
    <property type="term" value="P:3'-UTR-mediated mRNA stabilization"/>
    <property type="evidence" value="ECO:0007669"/>
    <property type="project" value="TreeGrafter"/>
</dbReference>
<evidence type="ECO:0000256" key="4">
    <source>
        <dbReference type="ARBA" id="ARBA00022782"/>
    </source>
</evidence>
<reference evidence="14 15" key="1">
    <citation type="submission" date="2019-04" db="EMBL/GenBank/DDBJ databases">
        <authorList>
            <consortium name="Wellcome Sanger Institute Data Sharing"/>
        </authorList>
    </citation>
    <scope>NUCLEOTIDE SEQUENCE [LARGE SCALE GENOMIC DNA]</scope>
</reference>
<dbReference type="PROSITE" id="PS50102">
    <property type="entry name" value="RRM"/>
    <property type="match status" value="1"/>
</dbReference>
<dbReference type="FunFam" id="3.30.70.330:FF:000167">
    <property type="entry name" value="protein boule-like isoform X1"/>
    <property type="match status" value="1"/>
</dbReference>
<evidence type="ECO:0000256" key="9">
    <source>
        <dbReference type="ARBA" id="ARBA00062241"/>
    </source>
</evidence>
<dbReference type="InterPro" id="IPR035979">
    <property type="entry name" value="RBD_domain_sf"/>
</dbReference>
<proteinExistence type="predicted"/>
<evidence type="ECO:0000256" key="12">
    <source>
        <dbReference type="SAM" id="MobiDB-lite"/>
    </source>
</evidence>
<dbReference type="InterPro" id="IPR000504">
    <property type="entry name" value="RRM_dom"/>
</dbReference>
<comment type="function">
    <text evidence="8">Probable RNA-binding protein, which may be required during spermatogenesis. May act by binding to the 3'-UTR of mRNAs and regulating their translation.</text>
</comment>
<dbReference type="Proteomes" id="UP000694397">
    <property type="component" value="Chromosome 1"/>
</dbReference>
<evidence type="ECO:0000256" key="11">
    <source>
        <dbReference type="PROSITE-ProRule" id="PRU00176"/>
    </source>
</evidence>
<evidence type="ECO:0000256" key="10">
    <source>
        <dbReference type="ARBA" id="ARBA00072848"/>
    </source>
</evidence>
<dbReference type="Ensembl" id="ENSSFOT00015037117.2">
    <property type="protein sequence ID" value="ENSSFOP00015036722.1"/>
    <property type="gene ID" value="ENSSFOG00015023350.2"/>
</dbReference>
<keyword evidence="4" id="KW-0221">Differentiation</keyword>
<evidence type="ECO:0000256" key="3">
    <source>
        <dbReference type="ARBA" id="ARBA00022490"/>
    </source>
</evidence>
<evidence type="ECO:0000313" key="14">
    <source>
        <dbReference type="Ensembl" id="ENSSFOP00015036722.1"/>
    </source>
</evidence>
<dbReference type="GeneTree" id="ENSGT00530000063480"/>
<dbReference type="PANTHER" id="PTHR11176">
    <property type="entry name" value="BOULE-RELATED"/>
    <property type="match status" value="1"/>
</dbReference>
<reference evidence="14" key="2">
    <citation type="submission" date="2025-08" db="UniProtKB">
        <authorList>
            <consortium name="Ensembl"/>
        </authorList>
    </citation>
    <scope>IDENTIFICATION</scope>
</reference>
<comment type="subcellular location">
    <subcellularLocation>
        <location evidence="1">Cytoplasm</location>
    </subcellularLocation>
</comment>
<dbReference type="GO" id="GO:0008494">
    <property type="term" value="F:translation activator activity"/>
    <property type="evidence" value="ECO:0007669"/>
    <property type="project" value="TreeGrafter"/>
</dbReference>
<feature type="region of interest" description="Disordered" evidence="12">
    <location>
        <begin position="1"/>
        <end position="28"/>
    </location>
</feature>
<accession>A0A8C9SN27</accession>
<feature type="domain" description="RRM" evidence="13">
    <location>
        <begin position="44"/>
        <end position="121"/>
    </location>
</feature>
<keyword evidence="5" id="KW-0810">Translation regulation</keyword>
<dbReference type="GO" id="GO:0030154">
    <property type="term" value="P:cell differentiation"/>
    <property type="evidence" value="ECO:0007669"/>
    <property type="project" value="UniProtKB-KW"/>
</dbReference>
<dbReference type="GO" id="GO:0007283">
    <property type="term" value="P:spermatogenesis"/>
    <property type="evidence" value="ECO:0007669"/>
    <property type="project" value="UniProtKB-KW"/>
</dbReference>
<dbReference type="Pfam" id="PF00076">
    <property type="entry name" value="RRM_1"/>
    <property type="match status" value="1"/>
</dbReference>
<protein>
    <recommendedName>
        <fullName evidence="10">Protein boule-like</fullName>
    </recommendedName>
</protein>
<dbReference type="Gene3D" id="3.30.70.330">
    <property type="match status" value="1"/>
</dbReference>
<sequence>MEREMALTPKKAQSSSSSPSPGPVSPSSIELPHFPLRYGTIIPNRIFVGGIDFNTQENDLRLFFAQHGTVKEVKIVTDRAGVSKGYGFVTFTTEEDAQKILSHADRLYFKDRELNISQAIRRQQVGPHTGGCISVSNPINVIPAHGGPMYVGATDYSYTYHNGVAYFHTPEINHWPTLNTAGSPVMVAHRAAPVYPQTAIHHFQAPSPCITRPLQWSIPQCQVPSSSLQHIQPLELMYQAQEVAPDGGCTPSPMHLLEASTPEHYIDHLVHSPCHHMYAQSPVEMAPHIIQQETGQEQRFRSIRRGFPHSPVSLKARYRRGPRHLHHRKEYCADIPSLSTDTNSEPTV</sequence>
<dbReference type="GO" id="GO:0005737">
    <property type="term" value="C:cytoplasm"/>
    <property type="evidence" value="ECO:0007669"/>
    <property type="project" value="UniProtKB-SubCell"/>
</dbReference>
<keyword evidence="3" id="KW-0963">Cytoplasm</keyword>
<evidence type="ECO:0000259" key="13">
    <source>
        <dbReference type="PROSITE" id="PS50102"/>
    </source>
</evidence>